<dbReference type="EMBL" id="JAPMOS010000002">
    <property type="protein sequence ID" value="KAJ4462798.1"/>
    <property type="molecule type" value="Genomic_DNA"/>
</dbReference>
<feature type="region of interest" description="Disordered" evidence="1">
    <location>
        <begin position="144"/>
        <end position="371"/>
    </location>
</feature>
<gene>
    <name evidence="2" type="ORF">PAPYR_823</name>
</gene>
<dbReference type="PANTHER" id="PTHR47979">
    <property type="entry name" value="DRAB11-RELATED"/>
    <property type="match status" value="1"/>
</dbReference>
<feature type="compositionally biased region" description="Pro residues" evidence="1">
    <location>
        <begin position="216"/>
        <end position="236"/>
    </location>
</feature>
<sequence length="836" mass="85086">MIYTVPMADKSKASNYLLFRFWDLPFDMLGQLPQSFYSDVRCALILYDITDRSTFEHAFEEWWPFLQRTGPSTDEMLVLFLGAKADLATRRAVRIDEAEGRATGLGQYMMEVSAQEAANTALTLRIMRLRLERSFQRRPELAQRHIASGPLPSHLKGARPAEGPDLGLQPAAHAAQNQKGEGQQGPHHHQQQQPDKRQGVAHLTSAFPGSEERPSPEPAAPQQPGAPPPSQLPPAAPLGATGAEAPPGSAPPPFALTTPRSPPSSAPAPAPAPAPSPPPPAAPGGRWPPRQAAPSSAAPLPLRSGPPPGAPTAAPASLALGPAPAPATAPPTQASQGQGLAPGPGPTRGSLAVGPASSPAATGVSGGASEAAVGGGGLSLGLGALSQRYGELKAILAQVVGQPLPPAPFGRPADRTPGAPPAPPPTGGPPAAPAPAGWGLGALSPPQQPAGLGGSFAPMATAPAALLPAPAGAPATPSAGYTGLLLGAMGMGLGLTAPLPGAASPQQPLLPPQGSATPSPRPEGPPSGGPGAGRLRVTEFRQRADGGLVPVIAESLRPLAAAPPSARHGPFAAGGGPGTVSLSASPAPPGAPPLPVGPSGGSPTPRMVTRTVMLPAGPAPAPAGGPLATPRSATAASQQGSGPPDGGRPGKKEPRLFIDIALGDGRVGHVGVCDGDNSYALAELFVRAFALSRDHIRPLGRLIERRTHDFARAAQLAAKARADRDRLLRERGLPKPVQPRPFTFATAVRAGKQRSEPIVQLRIDLGHGKVSHPTAPAPPAPGLPRGGWCPVVDDAPRWMVPRGGWCPAVDGAPRWMVPRGGWCPVVDAPWWMLPRG</sequence>
<dbReference type="Proteomes" id="UP001141327">
    <property type="component" value="Unassembled WGS sequence"/>
</dbReference>
<dbReference type="InterPro" id="IPR027417">
    <property type="entry name" value="P-loop_NTPase"/>
</dbReference>
<reference evidence="2" key="1">
    <citation type="journal article" date="2022" name="bioRxiv">
        <title>Genomics of Preaxostyla Flagellates Illuminates Evolutionary Transitions and the Path Towards Mitochondrial Loss.</title>
        <authorList>
            <person name="Novak L.V.F."/>
            <person name="Treitli S.C."/>
            <person name="Pyrih J."/>
            <person name="Halakuc P."/>
            <person name="Pipaliya S.V."/>
            <person name="Vacek V."/>
            <person name="Brzon O."/>
            <person name="Soukal P."/>
            <person name="Eme L."/>
            <person name="Dacks J.B."/>
            <person name="Karnkowska A."/>
            <person name="Elias M."/>
            <person name="Hampl V."/>
        </authorList>
    </citation>
    <scope>NUCLEOTIDE SEQUENCE</scope>
    <source>
        <strain evidence="2">RCP-MX</strain>
    </source>
</reference>
<feature type="compositionally biased region" description="Pro residues" evidence="1">
    <location>
        <begin position="248"/>
        <end position="282"/>
    </location>
</feature>
<feature type="region of interest" description="Disordered" evidence="1">
    <location>
        <begin position="499"/>
        <end position="534"/>
    </location>
</feature>
<feature type="compositionally biased region" description="Pro residues" evidence="1">
    <location>
        <begin position="586"/>
        <end position="596"/>
    </location>
</feature>
<dbReference type="InterPro" id="IPR001806">
    <property type="entry name" value="Small_GTPase"/>
</dbReference>
<evidence type="ECO:0000313" key="2">
    <source>
        <dbReference type="EMBL" id="KAJ4462798.1"/>
    </source>
</evidence>
<comment type="caution">
    <text evidence="2">The sequence shown here is derived from an EMBL/GenBank/DDBJ whole genome shotgun (WGS) entry which is preliminary data.</text>
</comment>
<keyword evidence="3" id="KW-1185">Reference proteome</keyword>
<dbReference type="SMART" id="SM00175">
    <property type="entry name" value="RAB"/>
    <property type="match status" value="1"/>
</dbReference>
<dbReference type="Gene3D" id="3.40.50.300">
    <property type="entry name" value="P-loop containing nucleotide triphosphate hydrolases"/>
    <property type="match status" value="1"/>
</dbReference>
<dbReference type="SUPFAM" id="SSF52540">
    <property type="entry name" value="P-loop containing nucleoside triphosphate hydrolases"/>
    <property type="match status" value="1"/>
</dbReference>
<feature type="compositionally biased region" description="Low complexity" evidence="1">
    <location>
        <begin position="283"/>
        <end position="303"/>
    </location>
</feature>
<dbReference type="PROSITE" id="PS51419">
    <property type="entry name" value="RAB"/>
    <property type="match status" value="1"/>
</dbReference>
<feature type="region of interest" description="Disordered" evidence="1">
    <location>
        <begin position="406"/>
        <end position="456"/>
    </location>
</feature>
<feature type="compositionally biased region" description="Polar residues" evidence="1">
    <location>
        <begin position="631"/>
        <end position="641"/>
    </location>
</feature>
<feature type="compositionally biased region" description="Pro residues" evidence="1">
    <location>
        <begin position="418"/>
        <end position="433"/>
    </location>
</feature>
<feature type="compositionally biased region" description="Low complexity" evidence="1">
    <location>
        <begin position="499"/>
        <end position="518"/>
    </location>
</feature>
<dbReference type="Pfam" id="PF00071">
    <property type="entry name" value="Ras"/>
    <property type="match status" value="1"/>
</dbReference>
<feature type="compositionally biased region" description="Pro residues" evidence="1">
    <location>
        <begin position="519"/>
        <end position="528"/>
    </location>
</feature>
<organism evidence="2 3">
    <name type="scientific">Paratrimastix pyriformis</name>
    <dbReference type="NCBI Taxonomy" id="342808"/>
    <lineage>
        <taxon>Eukaryota</taxon>
        <taxon>Metamonada</taxon>
        <taxon>Preaxostyla</taxon>
        <taxon>Paratrimastigidae</taxon>
        <taxon>Paratrimastix</taxon>
    </lineage>
</organism>
<protein>
    <submittedName>
        <fullName evidence="2">Uncharacterized protein</fullName>
    </submittedName>
</protein>
<proteinExistence type="predicted"/>
<name>A0ABQ8UWH5_9EUKA</name>
<feature type="region of interest" description="Disordered" evidence="1">
    <location>
        <begin position="561"/>
        <end position="653"/>
    </location>
</feature>
<accession>A0ABQ8UWH5</accession>
<feature type="compositionally biased region" description="Low complexity" evidence="1">
    <location>
        <begin position="237"/>
        <end position="247"/>
    </location>
</feature>
<feature type="compositionally biased region" description="Low complexity" evidence="1">
    <location>
        <begin position="311"/>
        <end position="322"/>
    </location>
</feature>
<evidence type="ECO:0000313" key="3">
    <source>
        <dbReference type="Proteomes" id="UP001141327"/>
    </source>
</evidence>
<feature type="compositionally biased region" description="Low complexity" evidence="1">
    <location>
        <begin position="434"/>
        <end position="445"/>
    </location>
</feature>
<evidence type="ECO:0000256" key="1">
    <source>
        <dbReference type="SAM" id="MobiDB-lite"/>
    </source>
</evidence>
<dbReference type="InterPro" id="IPR050209">
    <property type="entry name" value="Rab_GTPases_membrane_traffic"/>
</dbReference>